<dbReference type="InterPro" id="IPR038765">
    <property type="entry name" value="Papain-like_cys_pep_sf"/>
</dbReference>
<dbReference type="InterPro" id="IPR001447">
    <property type="entry name" value="Arylamine_N-AcTrfase"/>
</dbReference>
<accession>A0A166MIA7</accession>
<dbReference type="AlphaFoldDB" id="A0A166MIA7"/>
<comment type="caution">
    <text evidence="2">The sequence shown here is derived from an EMBL/GenBank/DDBJ whole genome shotgun (WGS) entry which is preliminary data.</text>
</comment>
<organism evidence="2 3">
    <name type="scientific">Colletotrichum tofieldiae</name>
    <dbReference type="NCBI Taxonomy" id="708197"/>
    <lineage>
        <taxon>Eukaryota</taxon>
        <taxon>Fungi</taxon>
        <taxon>Dikarya</taxon>
        <taxon>Ascomycota</taxon>
        <taxon>Pezizomycotina</taxon>
        <taxon>Sordariomycetes</taxon>
        <taxon>Hypocreomycetidae</taxon>
        <taxon>Glomerellales</taxon>
        <taxon>Glomerellaceae</taxon>
        <taxon>Colletotrichum</taxon>
        <taxon>Colletotrichum spaethianum species complex</taxon>
    </lineage>
</organism>
<dbReference type="STRING" id="708197.A0A166MIA7"/>
<gene>
    <name evidence="2" type="ORF">CT0861_07895</name>
</gene>
<evidence type="ECO:0000313" key="3">
    <source>
        <dbReference type="Proteomes" id="UP000076552"/>
    </source>
</evidence>
<dbReference type="Pfam" id="PF00797">
    <property type="entry name" value="Acetyltransf_2"/>
    <property type="match status" value="1"/>
</dbReference>
<keyword evidence="2" id="KW-0808">Transferase</keyword>
<keyword evidence="3" id="KW-1185">Reference proteome</keyword>
<name>A0A166MIA7_9PEZI</name>
<evidence type="ECO:0000313" key="2">
    <source>
        <dbReference type="EMBL" id="KZL64689.1"/>
    </source>
</evidence>
<dbReference type="SUPFAM" id="SSF54001">
    <property type="entry name" value="Cysteine proteinases"/>
    <property type="match status" value="1"/>
</dbReference>
<sequence>MAERPSPAYGKDQISLFENYVQLPKKYEHKIQPEHTLAYLSALHVHMISTIPYENLSLHYSETRVIDLNPQRLFTKLITEGRGRGGYCMEVSIFFNHVLRALGFNAYMAGVRIRLRKDGIPSGDYIGWTHIVSIVTLPDDSKYMVDVAFGGDGATKPMPMIHGHVVHNLGPQEVRLVRDHITNQVHRTETSKLWIYQYRNGYGKEWHSFYAFPEFEFLEPDFKVMNWYTSTSPDSFQRFSPLVVKFLRGKKEVDAGNLEVDDEIIGKRMLVAATVKENLGGKTRTVQECKTEHERVEALEKWFQLRLSKEEKAGIQGHWTEIQVRS</sequence>
<dbReference type="PANTHER" id="PTHR11786:SF0">
    <property type="entry name" value="ARYLAMINE N-ACETYLTRANSFERASE 4-RELATED"/>
    <property type="match status" value="1"/>
</dbReference>
<evidence type="ECO:0000256" key="1">
    <source>
        <dbReference type="ARBA" id="ARBA00006547"/>
    </source>
</evidence>
<dbReference type="Gene3D" id="3.30.2140.20">
    <property type="match status" value="1"/>
</dbReference>
<protein>
    <submittedName>
        <fullName evidence="2">Arylamine N-acetyltransferase</fullName>
    </submittedName>
</protein>
<proteinExistence type="inferred from homology"/>
<dbReference type="PANTHER" id="PTHR11786">
    <property type="entry name" value="N-HYDROXYARYLAMINE O-ACETYLTRANSFERASE"/>
    <property type="match status" value="1"/>
</dbReference>
<dbReference type="Proteomes" id="UP000076552">
    <property type="component" value="Unassembled WGS sequence"/>
</dbReference>
<dbReference type="GO" id="GO:0016407">
    <property type="term" value="F:acetyltransferase activity"/>
    <property type="evidence" value="ECO:0007669"/>
    <property type="project" value="InterPro"/>
</dbReference>
<dbReference type="InterPro" id="IPR053710">
    <property type="entry name" value="Arylamine_NAT_domain_sf"/>
</dbReference>
<dbReference type="EMBL" id="LFIV01000259">
    <property type="protein sequence ID" value="KZL64689.1"/>
    <property type="molecule type" value="Genomic_DNA"/>
</dbReference>
<comment type="similarity">
    <text evidence="1">Belongs to the arylamine N-acetyltransferase family.</text>
</comment>
<reference evidence="2 3" key="1">
    <citation type="submission" date="2015-06" db="EMBL/GenBank/DDBJ databases">
        <title>Survival trade-offs in plant roots during colonization by closely related pathogenic and mutualistic fungi.</title>
        <authorList>
            <person name="Hacquard S."/>
            <person name="Kracher B."/>
            <person name="Hiruma K."/>
            <person name="Weinman A."/>
            <person name="Muench P."/>
            <person name="Garrido Oter R."/>
            <person name="Ver Loren van Themaat E."/>
            <person name="Dallerey J.-F."/>
            <person name="Damm U."/>
            <person name="Henrissat B."/>
            <person name="Lespinet O."/>
            <person name="Thon M."/>
            <person name="Kemen E."/>
            <person name="McHardy A.C."/>
            <person name="Schulze-Lefert P."/>
            <person name="O'Connell R.J."/>
        </authorList>
    </citation>
    <scope>NUCLEOTIDE SEQUENCE [LARGE SCALE GENOMIC DNA]</scope>
    <source>
        <strain evidence="2 3">0861</strain>
    </source>
</reference>